<keyword evidence="3" id="KW-1003">Cell membrane</keyword>
<dbReference type="NCBIfam" id="TIGR00427">
    <property type="entry name" value="NAAT family transporter"/>
    <property type="match status" value="1"/>
</dbReference>
<keyword evidence="9" id="KW-1185">Reference proteome</keyword>
<gene>
    <name evidence="8" type="ORF">WI372_16225</name>
</gene>
<feature type="transmembrane region" description="Helical" evidence="7">
    <location>
        <begin position="183"/>
        <end position="204"/>
    </location>
</feature>
<dbReference type="PANTHER" id="PTHR33508">
    <property type="entry name" value="UPF0056 MEMBRANE PROTEIN YHCE"/>
    <property type="match status" value="1"/>
</dbReference>
<feature type="transmembrane region" description="Helical" evidence="7">
    <location>
        <begin position="39"/>
        <end position="58"/>
    </location>
</feature>
<evidence type="ECO:0000313" key="8">
    <source>
        <dbReference type="EMBL" id="MEK9502541.1"/>
    </source>
</evidence>
<dbReference type="RefSeq" id="WP_405280531.1">
    <property type="nucleotide sequence ID" value="NZ_CP144380.1"/>
</dbReference>
<keyword evidence="6 7" id="KW-0472">Membrane</keyword>
<dbReference type="PANTHER" id="PTHR33508:SF1">
    <property type="entry name" value="UPF0056 MEMBRANE PROTEIN YHCE"/>
    <property type="match status" value="1"/>
</dbReference>
<dbReference type="Proteomes" id="UP001484239">
    <property type="component" value="Unassembled WGS sequence"/>
</dbReference>
<proteinExistence type="inferred from homology"/>
<evidence type="ECO:0000256" key="2">
    <source>
        <dbReference type="ARBA" id="ARBA00009784"/>
    </source>
</evidence>
<keyword evidence="5 7" id="KW-1133">Transmembrane helix</keyword>
<evidence type="ECO:0000256" key="4">
    <source>
        <dbReference type="ARBA" id="ARBA00022692"/>
    </source>
</evidence>
<evidence type="ECO:0000256" key="1">
    <source>
        <dbReference type="ARBA" id="ARBA00004651"/>
    </source>
</evidence>
<keyword evidence="4 7" id="KW-0812">Transmembrane</keyword>
<sequence length="210" mass="21957">MSEFIALTVSIFSIVNPFAALPVYVGMTGDLPAPLRRKLPRATAFAALLILSIAYLAGEALLGFFSIRIASLRVAGGLLIFGMAWSMLQAKRSGTKYRPEELEEAPDRHNIAVVPLAMPLLAGPGAISVMILAATRTDGGMGAHAAALGAAATVCFTIWLILRAAGPISNFLGQTGMNVATRFMGLILAAVAVEFIAGGLTEIFPGWTTP</sequence>
<reference evidence="8 9" key="1">
    <citation type="submission" date="2024-02" db="EMBL/GenBank/DDBJ databases">
        <title>A novel Gemmatimonadota bacterium.</title>
        <authorList>
            <person name="Du Z.-J."/>
            <person name="Ye Y.-Q."/>
        </authorList>
    </citation>
    <scope>NUCLEOTIDE SEQUENCE [LARGE SCALE GENOMIC DNA]</scope>
    <source>
        <strain evidence="8 9">DH-20</strain>
    </source>
</reference>
<dbReference type="InterPro" id="IPR002771">
    <property type="entry name" value="Multi_antbiot-R_MarC"/>
</dbReference>
<feature type="transmembrane region" description="Helical" evidence="7">
    <location>
        <begin position="70"/>
        <end position="90"/>
    </location>
</feature>
<evidence type="ECO:0000256" key="7">
    <source>
        <dbReference type="RuleBase" id="RU362048"/>
    </source>
</evidence>
<feature type="transmembrane region" description="Helical" evidence="7">
    <location>
        <begin position="6"/>
        <end position="27"/>
    </location>
</feature>
<dbReference type="EMBL" id="JBBHLI010000012">
    <property type="protein sequence ID" value="MEK9502541.1"/>
    <property type="molecule type" value="Genomic_DNA"/>
</dbReference>
<organism evidence="8 9">
    <name type="scientific">Gaopeijia maritima</name>
    <dbReference type="NCBI Taxonomy" id="3119007"/>
    <lineage>
        <taxon>Bacteria</taxon>
        <taxon>Pseudomonadati</taxon>
        <taxon>Gemmatimonadota</taxon>
        <taxon>Longimicrobiia</taxon>
        <taxon>Gaopeijiales</taxon>
        <taxon>Gaopeijiaceae</taxon>
        <taxon>Gaopeijia</taxon>
    </lineage>
</organism>
<evidence type="ECO:0000313" key="9">
    <source>
        <dbReference type="Proteomes" id="UP001484239"/>
    </source>
</evidence>
<protein>
    <recommendedName>
        <fullName evidence="7">UPF0056 membrane protein</fullName>
    </recommendedName>
</protein>
<evidence type="ECO:0000256" key="6">
    <source>
        <dbReference type="ARBA" id="ARBA00023136"/>
    </source>
</evidence>
<accession>A0ABU9ECS7</accession>
<comment type="subcellular location">
    <subcellularLocation>
        <location evidence="1 7">Cell membrane</location>
        <topology evidence="1 7">Multi-pass membrane protein</topology>
    </subcellularLocation>
</comment>
<dbReference type="Pfam" id="PF01914">
    <property type="entry name" value="MarC"/>
    <property type="match status" value="1"/>
</dbReference>
<name>A0ABU9ECS7_9BACT</name>
<evidence type="ECO:0000256" key="3">
    <source>
        <dbReference type="ARBA" id="ARBA00022475"/>
    </source>
</evidence>
<evidence type="ECO:0000256" key="5">
    <source>
        <dbReference type="ARBA" id="ARBA00022989"/>
    </source>
</evidence>
<feature type="transmembrane region" description="Helical" evidence="7">
    <location>
        <begin position="141"/>
        <end position="162"/>
    </location>
</feature>
<comment type="similarity">
    <text evidence="2 7">Belongs to the UPF0056 (MarC) family.</text>
</comment>
<feature type="transmembrane region" description="Helical" evidence="7">
    <location>
        <begin position="111"/>
        <end position="135"/>
    </location>
</feature>
<comment type="caution">
    <text evidence="8">The sequence shown here is derived from an EMBL/GenBank/DDBJ whole genome shotgun (WGS) entry which is preliminary data.</text>
</comment>